<name>A0ABU5EKY8_9FLAO</name>
<keyword evidence="2" id="KW-1185">Reference proteome</keyword>
<accession>A0ABU5EKY8</accession>
<dbReference type="Gene3D" id="3.40.50.2000">
    <property type="entry name" value="Glycogen Phosphorylase B"/>
    <property type="match status" value="2"/>
</dbReference>
<dbReference type="EC" id="2.4.-.-" evidence="1"/>
<sequence>MTKRILWVTASFNHYKARFLNHFGAENSIVLTLLTGTGRSNMGDQEIDEDWSFKHIKVEVPKKDFGRSKQVKEKLQTIFADFDWVLIPAEKKNISLLLFTLSLKNKHPSVRLFSYNHLQFKSKNRLLSISDKTLTRFFYNRLDRVIFYTEESCKRAVNMKMINKNKAYWANNTIDTTEVEKYYQFELPPKHEQRILFIGRLITSKRIDDLIVYYEALQRHLPNLYLDIIGDGPEGATVNKAIKHNKNIIWHGTIVDEARIAPIMRRASLVLVPGLSGLSINHAFAYGRPYITLAAEKHGPEISYVVHGENGYVLDRNFGENIKILKNLLEDYEQLAAFCRNAKATGDTLTVDQWVVQMKSSLIDAE</sequence>
<dbReference type="EMBL" id="JAXDAE010000005">
    <property type="protein sequence ID" value="MDY2587080.1"/>
    <property type="molecule type" value="Genomic_DNA"/>
</dbReference>
<dbReference type="RefSeq" id="WP_320555453.1">
    <property type="nucleotide sequence ID" value="NZ_JAXDAE010000005.1"/>
</dbReference>
<organism evidence="1 2">
    <name type="scientific">Winogradskyella aquimaris</name>
    <dbReference type="NCBI Taxonomy" id="864074"/>
    <lineage>
        <taxon>Bacteria</taxon>
        <taxon>Pseudomonadati</taxon>
        <taxon>Bacteroidota</taxon>
        <taxon>Flavobacteriia</taxon>
        <taxon>Flavobacteriales</taxon>
        <taxon>Flavobacteriaceae</taxon>
        <taxon>Winogradskyella</taxon>
    </lineage>
</organism>
<protein>
    <submittedName>
        <fullName evidence="1">Glycosyltransferase family 4 protein</fullName>
        <ecNumber evidence="1">2.4.-.-</ecNumber>
    </submittedName>
</protein>
<dbReference type="SUPFAM" id="SSF53756">
    <property type="entry name" value="UDP-Glycosyltransferase/glycogen phosphorylase"/>
    <property type="match status" value="1"/>
</dbReference>
<dbReference type="GO" id="GO:0016757">
    <property type="term" value="F:glycosyltransferase activity"/>
    <property type="evidence" value="ECO:0007669"/>
    <property type="project" value="UniProtKB-KW"/>
</dbReference>
<evidence type="ECO:0000313" key="2">
    <source>
        <dbReference type="Proteomes" id="UP001285855"/>
    </source>
</evidence>
<reference evidence="1 2" key="1">
    <citation type="submission" date="2023-11" db="EMBL/GenBank/DDBJ databases">
        <title>Winogradskyella pelagius sp. nov., isolated from coastal sediment.</title>
        <authorList>
            <person name="Li F."/>
        </authorList>
    </citation>
    <scope>NUCLEOTIDE SEQUENCE [LARGE SCALE GENOMIC DNA]</scope>
    <source>
        <strain evidence="1 2">KCTC 23502</strain>
    </source>
</reference>
<evidence type="ECO:0000313" key="1">
    <source>
        <dbReference type="EMBL" id="MDY2587080.1"/>
    </source>
</evidence>
<dbReference type="PANTHER" id="PTHR45947:SF3">
    <property type="entry name" value="SULFOQUINOVOSYL TRANSFERASE SQD2"/>
    <property type="match status" value="1"/>
</dbReference>
<dbReference type="Pfam" id="PF13692">
    <property type="entry name" value="Glyco_trans_1_4"/>
    <property type="match status" value="1"/>
</dbReference>
<dbReference type="Proteomes" id="UP001285855">
    <property type="component" value="Unassembled WGS sequence"/>
</dbReference>
<dbReference type="InterPro" id="IPR050194">
    <property type="entry name" value="Glycosyltransferase_grp1"/>
</dbReference>
<keyword evidence="1" id="KW-0808">Transferase</keyword>
<dbReference type="PANTHER" id="PTHR45947">
    <property type="entry name" value="SULFOQUINOVOSYL TRANSFERASE SQD2"/>
    <property type="match status" value="1"/>
</dbReference>
<proteinExistence type="predicted"/>
<comment type="caution">
    <text evidence="1">The sequence shown here is derived from an EMBL/GenBank/DDBJ whole genome shotgun (WGS) entry which is preliminary data.</text>
</comment>
<keyword evidence="1" id="KW-0328">Glycosyltransferase</keyword>
<gene>
    <name evidence="1" type="ORF">SNF14_06990</name>
</gene>
<dbReference type="CDD" id="cd03801">
    <property type="entry name" value="GT4_PimA-like"/>
    <property type="match status" value="1"/>
</dbReference>